<organism evidence="1 2">
    <name type="scientific">Genlisea aurea</name>
    <dbReference type="NCBI Taxonomy" id="192259"/>
    <lineage>
        <taxon>Eukaryota</taxon>
        <taxon>Viridiplantae</taxon>
        <taxon>Streptophyta</taxon>
        <taxon>Embryophyta</taxon>
        <taxon>Tracheophyta</taxon>
        <taxon>Spermatophyta</taxon>
        <taxon>Magnoliopsida</taxon>
        <taxon>eudicotyledons</taxon>
        <taxon>Gunneridae</taxon>
        <taxon>Pentapetalae</taxon>
        <taxon>asterids</taxon>
        <taxon>lamiids</taxon>
        <taxon>Lamiales</taxon>
        <taxon>Lentibulariaceae</taxon>
        <taxon>Genlisea</taxon>
    </lineage>
</organism>
<evidence type="ECO:0000313" key="1">
    <source>
        <dbReference type="EMBL" id="EPS61741.1"/>
    </source>
</evidence>
<sequence>MESSLLELMVYQCLFQKHELRLLCECGIQIGAYCTLELPRANLSAAICGIELSWRDLS</sequence>
<gene>
    <name evidence="1" type="ORF">M569_13053</name>
</gene>
<accession>S8CBJ1</accession>
<evidence type="ECO:0000313" key="2">
    <source>
        <dbReference type="Proteomes" id="UP000015453"/>
    </source>
</evidence>
<proteinExistence type="predicted"/>
<comment type="caution">
    <text evidence="1">The sequence shown here is derived from an EMBL/GenBank/DDBJ whole genome shotgun (WGS) entry which is preliminary data.</text>
</comment>
<name>S8CBJ1_9LAMI</name>
<dbReference type="EMBL" id="AUSU01006621">
    <property type="protein sequence ID" value="EPS61741.1"/>
    <property type="molecule type" value="Genomic_DNA"/>
</dbReference>
<keyword evidence="2" id="KW-1185">Reference proteome</keyword>
<dbReference type="Proteomes" id="UP000015453">
    <property type="component" value="Unassembled WGS sequence"/>
</dbReference>
<reference evidence="1 2" key="1">
    <citation type="journal article" date="2013" name="BMC Genomics">
        <title>The miniature genome of a carnivorous plant Genlisea aurea contains a low number of genes and short non-coding sequences.</title>
        <authorList>
            <person name="Leushkin E.V."/>
            <person name="Sutormin R.A."/>
            <person name="Nabieva E.R."/>
            <person name="Penin A.A."/>
            <person name="Kondrashov A.S."/>
            <person name="Logacheva M.D."/>
        </authorList>
    </citation>
    <scope>NUCLEOTIDE SEQUENCE [LARGE SCALE GENOMIC DNA]</scope>
</reference>
<dbReference type="AlphaFoldDB" id="S8CBJ1"/>
<protein>
    <submittedName>
        <fullName evidence="1">Uncharacterized protein</fullName>
    </submittedName>
</protein>